<dbReference type="EMBL" id="FRCZ01000001">
    <property type="protein sequence ID" value="SHM38164.1"/>
    <property type="molecule type" value="Genomic_DNA"/>
</dbReference>
<keyword evidence="3" id="KW-0186">Copper</keyword>
<accession>A0A1M7IBN4</accession>
<dbReference type="PROSITE" id="PS00078">
    <property type="entry name" value="COX2"/>
    <property type="match status" value="1"/>
</dbReference>
<dbReference type="GO" id="GO:0016020">
    <property type="term" value="C:membrane"/>
    <property type="evidence" value="ECO:0007669"/>
    <property type="project" value="InterPro"/>
</dbReference>
<evidence type="ECO:0000259" key="8">
    <source>
        <dbReference type="PROSITE" id="PS50857"/>
    </source>
</evidence>
<dbReference type="AlphaFoldDB" id="A0A1M7IBN4"/>
<dbReference type="CDD" id="cd13913">
    <property type="entry name" value="ba3_CcO_II_C"/>
    <property type="match status" value="1"/>
</dbReference>
<comment type="function">
    <text evidence="4">Subunits I and II form the functional core of the enzyme complex. Electrons originating in cytochrome c are transferred via heme a and Cu(A) to the binuclear center formed by heme a3 and Cu(B).</text>
</comment>
<dbReference type="PROSITE" id="PS50857">
    <property type="entry name" value="COX2_CUA"/>
    <property type="match status" value="1"/>
</dbReference>
<evidence type="ECO:0000256" key="4">
    <source>
        <dbReference type="ARBA" id="ARBA00024688"/>
    </source>
</evidence>
<comment type="subcellular location">
    <subcellularLocation>
        <location evidence="1">Cell envelope</location>
    </subcellularLocation>
</comment>
<evidence type="ECO:0000313" key="10">
    <source>
        <dbReference type="Proteomes" id="UP000184184"/>
    </source>
</evidence>
<dbReference type="InterPro" id="IPR051403">
    <property type="entry name" value="NosZ/Cyto_c_oxidase_sub2"/>
</dbReference>
<proteinExistence type="predicted"/>
<dbReference type="InterPro" id="IPR002429">
    <property type="entry name" value="CcO_II-like_C"/>
</dbReference>
<protein>
    <recommendedName>
        <fullName evidence="5">Cytochrome aa3 subunit 2</fullName>
    </recommendedName>
</protein>
<sequence length="155" mass="16854">MNKGKLEEIWMTVSIGVLVIFMVIVGYQTFALGMGPPSNKEVIDPQKVDETAPFDNPGLSNSGNNKYELVMTLEAFAFTPGNIEVPVGAEVEFTMTSKDVSHGVQIPGTNLNAMVLPGHIQKITQTFNEPGEYLVLCNEYCGAGHQAMFTTIIVK</sequence>
<evidence type="ECO:0000256" key="3">
    <source>
        <dbReference type="ARBA" id="ARBA00023008"/>
    </source>
</evidence>
<evidence type="ECO:0000256" key="1">
    <source>
        <dbReference type="ARBA" id="ARBA00004196"/>
    </source>
</evidence>
<evidence type="ECO:0000256" key="5">
    <source>
        <dbReference type="ARBA" id="ARBA00031399"/>
    </source>
</evidence>
<keyword evidence="10" id="KW-1185">Reference proteome</keyword>
<dbReference type="STRING" id="1027249.SAMN05216179_0010"/>
<dbReference type="GO" id="GO:0005507">
    <property type="term" value="F:copper ion binding"/>
    <property type="evidence" value="ECO:0007669"/>
    <property type="project" value="InterPro"/>
</dbReference>
<evidence type="ECO:0000256" key="6">
    <source>
        <dbReference type="ARBA" id="ARBA00047816"/>
    </source>
</evidence>
<keyword evidence="7" id="KW-1133">Transmembrane helix</keyword>
<dbReference type="Gene3D" id="2.60.40.420">
    <property type="entry name" value="Cupredoxins - blue copper proteins"/>
    <property type="match status" value="1"/>
</dbReference>
<feature type="domain" description="Cytochrome oxidase subunit II copper A binding" evidence="8">
    <location>
        <begin position="49"/>
        <end position="155"/>
    </location>
</feature>
<dbReference type="OrthoDB" id="9773456at2"/>
<dbReference type="InterPro" id="IPR001505">
    <property type="entry name" value="Copper_CuA"/>
</dbReference>
<dbReference type="InterPro" id="IPR008972">
    <property type="entry name" value="Cupredoxin"/>
</dbReference>
<reference evidence="9 10" key="1">
    <citation type="submission" date="2016-11" db="EMBL/GenBank/DDBJ databases">
        <authorList>
            <person name="Jaros S."/>
            <person name="Januszkiewicz K."/>
            <person name="Wedrychowicz H."/>
        </authorList>
    </citation>
    <scope>NUCLEOTIDE SEQUENCE [LARGE SCALE GENOMIC DNA]</scope>
    <source>
        <strain evidence="9 10">CGMCC 1.10681</strain>
    </source>
</reference>
<dbReference type="PANTHER" id="PTHR42838:SF2">
    <property type="entry name" value="NITROUS-OXIDE REDUCTASE"/>
    <property type="match status" value="1"/>
</dbReference>
<dbReference type="InterPro" id="IPR034214">
    <property type="entry name" value="Ba3_CcO_II_C"/>
</dbReference>
<dbReference type="RefSeq" id="WP_073198499.1">
    <property type="nucleotide sequence ID" value="NZ_FRCZ01000001.1"/>
</dbReference>
<gene>
    <name evidence="9" type="ORF">SAMN05216179_0010</name>
</gene>
<dbReference type="Proteomes" id="UP000184184">
    <property type="component" value="Unassembled WGS sequence"/>
</dbReference>
<dbReference type="GO" id="GO:0004129">
    <property type="term" value="F:cytochrome-c oxidase activity"/>
    <property type="evidence" value="ECO:0007669"/>
    <property type="project" value="UniProtKB-EC"/>
</dbReference>
<organism evidence="9 10">
    <name type="scientific">Gracilibacillus kekensis</name>
    <dbReference type="NCBI Taxonomy" id="1027249"/>
    <lineage>
        <taxon>Bacteria</taxon>
        <taxon>Bacillati</taxon>
        <taxon>Bacillota</taxon>
        <taxon>Bacilli</taxon>
        <taxon>Bacillales</taxon>
        <taxon>Bacillaceae</taxon>
        <taxon>Gracilibacillus</taxon>
    </lineage>
</organism>
<dbReference type="GO" id="GO:0030313">
    <property type="term" value="C:cell envelope"/>
    <property type="evidence" value="ECO:0007669"/>
    <property type="project" value="UniProtKB-SubCell"/>
</dbReference>
<dbReference type="Pfam" id="PF00116">
    <property type="entry name" value="COX2"/>
    <property type="match status" value="1"/>
</dbReference>
<evidence type="ECO:0000256" key="7">
    <source>
        <dbReference type="SAM" id="Phobius"/>
    </source>
</evidence>
<evidence type="ECO:0000256" key="2">
    <source>
        <dbReference type="ARBA" id="ARBA00022723"/>
    </source>
</evidence>
<name>A0A1M7IBN4_9BACI</name>
<evidence type="ECO:0000313" key="9">
    <source>
        <dbReference type="EMBL" id="SHM38164.1"/>
    </source>
</evidence>
<keyword evidence="2" id="KW-0479">Metal-binding</keyword>
<feature type="transmembrane region" description="Helical" evidence="7">
    <location>
        <begin position="9"/>
        <end position="30"/>
    </location>
</feature>
<dbReference type="SUPFAM" id="SSF49503">
    <property type="entry name" value="Cupredoxins"/>
    <property type="match status" value="1"/>
</dbReference>
<keyword evidence="7" id="KW-0812">Transmembrane</keyword>
<keyword evidence="7" id="KW-0472">Membrane</keyword>
<dbReference type="PANTHER" id="PTHR42838">
    <property type="entry name" value="CYTOCHROME C OXIDASE SUBUNIT II"/>
    <property type="match status" value="1"/>
</dbReference>
<comment type="catalytic activity">
    <reaction evidence="6">
        <text>4 Fe(II)-[cytochrome c] + O2 + 8 H(+)(in) = 4 Fe(III)-[cytochrome c] + 2 H2O + 4 H(+)(out)</text>
        <dbReference type="Rhea" id="RHEA:11436"/>
        <dbReference type="Rhea" id="RHEA-COMP:10350"/>
        <dbReference type="Rhea" id="RHEA-COMP:14399"/>
        <dbReference type="ChEBI" id="CHEBI:15377"/>
        <dbReference type="ChEBI" id="CHEBI:15378"/>
        <dbReference type="ChEBI" id="CHEBI:15379"/>
        <dbReference type="ChEBI" id="CHEBI:29033"/>
        <dbReference type="ChEBI" id="CHEBI:29034"/>
        <dbReference type="EC" id="7.1.1.9"/>
    </reaction>
</comment>